<gene>
    <name evidence="3" type="ORF">XAT740_LOCUS393</name>
</gene>
<dbReference type="Pfam" id="PF13499">
    <property type="entry name" value="EF-hand_7"/>
    <property type="match status" value="1"/>
</dbReference>
<dbReference type="SUPFAM" id="SSF47473">
    <property type="entry name" value="EF-hand"/>
    <property type="match status" value="1"/>
</dbReference>
<dbReference type="PROSITE" id="PS50222">
    <property type="entry name" value="EF_HAND_2"/>
    <property type="match status" value="1"/>
</dbReference>
<keyword evidence="1" id="KW-0106">Calcium</keyword>
<protein>
    <recommendedName>
        <fullName evidence="2">EF-hand domain-containing protein</fullName>
    </recommendedName>
</protein>
<dbReference type="InterPro" id="IPR002048">
    <property type="entry name" value="EF_hand_dom"/>
</dbReference>
<dbReference type="InterPro" id="IPR011992">
    <property type="entry name" value="EF-hand-dom_pair"/>
</dbReference>
<organism evidence="3 4">
    <name type="scientific">Adineta ricciae</name>
    <name type="common">Rotifer</name>
    <dbReference type="NCBI Taxonomy" id="249248"/>
    <lineage>
        <taxon>Eukaryota</taxon>
        <taxon>Metazoa</taxon>
        <taxon>Spiralia</taxon>
        <taxon>Gnathifera</taxon>
        <taxon>Rotifera</taxon>
        <taxon>Eurotatoria</taxon>
        <taxon>Bdelloidea</taxon>
        <taxon>Adinetida</taxon>
        <taxon>Adinetidae</taxon>
        <taxon>Adineta</taxon>
    </lineage>
</organism>
<evidence type="ECO:0000256" key="1">
    <source>
        <dbReference type="ARBA" id="ARBA00022837"/>
    </source>
</evidence>
<evidence type="ECO:0000259" key="2">
    <source>
        <dbReference type="PROSITE" id="PS50222"/>
    </source>
</evidence>
<keyword evidence="4" id="KW-1185">Reference proteome</keyword>
<proteinExistence type="predicted"/>
<dbReference type="GO" id="GO:0005509">
    <property type="term" value="F:calcium ion binding"/>
    <property type="evidence" value="ECO:0007669"/>
    <property type="project" value="InterPro"/>
</dbReference>
<evidence type="ECO:0000313" key="4">
    <source>
        <dbReference type="Proteomes" id="UP000663828"/>
    </source>
</evidence>
<comment type="caution">
    <text evidence="3">The sequence shown here is derived from an EMBL/GenBank/DDBJ whole genome shotgun (WGS) entry which is preliminary data.</text>
</comment>
<dbReference type="Proteomes" id="UP000663828">
    <property type="component" value="Unassembled WGS sequence"/>
</dbReference>
<sequence length="196" mass="23796">MEYHHPSMIISTTPSNTLAHSVQDWKIMQVINNKIRDDVVKKFARFTKRVNGELIKVMYEWYERGSVDRQRRFGKHYRLEIKKDTFEQYNHRFPHLRRYTFEQFCELLAPIITGQYNDHQLYQTFEKLDSNNDNYLDIEELENLLTIIGRLESIYEIERIILQLTMRGKLDFEDFKRFISNGFARELLMPPYEDTN</sequence>
<dbReference type="AlphaFoldDB" id="A0A813PL55"/>
<evidence type="ECO:0000313" key="3">
    <source>
        <dbReference type="EMBL" id="CAF0750431.1"/>
    </source>
</evidence>
<dbReference type="EMBL" id="CAJNOR010000010">
    <property type="protein sequence ID" value="CAF0750431.1"/>
    <property type="molecule type" value="Genomic_DNA"/>
</dbReference>
<feature type="domain" description="EF-hand" evidence="2">
    <location>
        <begin position="116"/>
        <end position="151"/>
    </location>
</feature>
<dbReference type="PROSITE" id="PS00018">
    <property type="entry name" value="EF_HAND_1"/>
    <property type="match status" value="1"/>
</dbReference>
<dbReference type="Gene3D" id="1.10.238.10">
    <property type="entry name" value="EF-hand"/>
    <property type="match status" value="1"/>
</dbReference>
<name>A0A813PL55_ADIRI</name>
<reference evidence="3" key="1">
    <citation type="submission" date="2021-02" db="EMBL/GenBank/DDBJ databases">
        <authorList>
            <person name="Nowell W R."/>
        </authorList>
    </citation>
    <scope>NUCLEOTIDE SEQUENCE</scope>
</reference>
<accession>A0A813PL55</accession>
<dbReference type="InterPro" id="IPR018247">
    <property type="entry name" value="EF_Hand_1_Ca_BS"/>
</dbReference>